<evidence type="ECO:0000256" key="1">
    <source>
        <dbReference type="SAM" id="Phobius"/>
    </source>
</evidence>
<dbReference type="Proteomes" id="UP000442694">
    <property type="component" value="Unassembled WGS sequence"/>
</dbReference>
<dbReference type="AlphaFoldDB" id="A0A833JF49"/>
<keyword evidence="1" id="KW-0812">Transmembrane</keyword>
<name>A0A833JF49_9BACT</name>
<sequence length="246" mass="28797">MKKITLAFPIFVIITLIFIFYIFLPSNSRQNIEKASYIKEKKEVNIDKPIIIKHTQDIPKNENEISEADLKEIKEFVMTMKDNYSKLNFDKDFQEEISKLYERKKLISLIFKNILLDNSFAKKISEEEQAYARVFSIKALKEIALLGDKEPLVSTIQELSIHLQNRDILNNGEKADLEDLLNEYLDINDTKEITENIVEHLKTLGFNKNIKNKEIVGIYDNSFYFYLVGKIGREKAKKLLEKHIDS</sequence>
<reference evidence="2 3" key="1">
    <citation type="submission" date="2019-10" db="EMBL/GenBank/DDBJ databases">
        <title>New genus of Silvanigrellaceae.</title>
        <authorList>
            <person name="Pitt A."/>
            <person name="Hahn M.W."/>
        </authorList>
    </citation>
    <scope>NUCLEOTIDE SEQUENCE [LARGE SCALE GENOMIC DNA]</scope>
    <source>
        <strain evidence="2 3">33A1-SZDP</strain>
    </source>
</reference>
<feature type="transmembrane region" description="Helical" evidence="1">
    <location>
        <begin position="6"/>
        <end position="24"/>
    </location>
</feature>
<keyword evidence="3" id="KW-1185">Reference proteome</keyword>
<comment type="caution">
    <text evidence="2">The sequence shown here is derived from an EMBL/GenBank/DDBJ whole genome shotgun (WGS) entry which is preliminary data.</text>
</comment>
<keyword evidence="1" id="KW-1133">Transmembrane helix</keyword>
<dbReference type="EMBL" id="WFLN01000005">
    <property type="protein sequence ID" value="KAB8032269.1"/>
    <property type="molecule type" value="Genomic_DNA"/>
</dbReference>
<evidence type="ECO:0000313" key="2">
    <source>
        <dbReference type="EMBL" id="KAB8032269.1"/>
    </source>
</evidence>
<evidence type="ECO:0000313" key="3">
    <source>
        <dbReference type="Proteomes" id="UP000442694"/>
    </source>
</evidence>
<gene>
    <name evidence="2" type="ORF">GCL57_06365</name>
</gene>
<dbReference type="RefSeq" id="WP_152212508.1">
    <property type="nucleotide sequence ID" value="NZ_WFLN01000005.1"/>
</dbReference>
<organism evidence="2 3">
    <name type="scientific">Fluviispira multicolorata</name>
    <dbReference type="NCBI Taxonomy" id="2654512"/>
    <lineage>
        <taxon>Bacteria</taxon>
        <taxon>Pseudomonadati</taxon>
        <taxon>Bdellovibrionota</taxon>
        <taxon>Oligoflexia</taxon>
        <taxon>Silvanigrellales</taxon>
        <taxon>Silvanigrellaceae</taxon>
        <taxon>Fluviispira</taxon>
    </lineage>
</organism>
<keyword evidence="1" id="KW-0472">Membrane</keyword>
<protein>
    <submittedName>
        <fullName evidence="2">Uncharacterized protein</fullName>
    </submittedName>
</protein>
<proteinExistence type="predicted"/>
<accession>A0A833JF49</accession>